<dbReference type="Pfam" id="PF13338">
    <property type="entry name" value="AbiEi_4"/>
    <property type="match status" value="1"/>
</dbReference>
<feature type="domain" description="AbiEi antitoxin N-terminal" evidence="1">
    <location>
        <begin position="17"/>
        <end position="50"/>
    </location>
</feature>
<organism evidence="2 3">
    <name type="scientific">Corynebacterium uterequi</name>
    <dbReference type="NCBI Taxonomy" id="1072256"/>
    <lineage>
        <taxon>Bacteria</taxon>
        <taxon>Bacillati</taxon>
        <taxon>Actinomycetota</taxon>
        <taxon>Actinomycetes</taxon>
        <taxon>Mycobacteriales</taxon>
        <taxon>Corynebacteriaceae</taxon>
        <taxon>Corynebacterium</taxon>
    </lineage>
</organism>
<reference evidence="3" key="2">
    <citation type="submission" date="2015-05" db="EMBL/GenBank/DDBJ databases">
        <title>Complete genome sequence of Corynebacterium uterequi DSM 45634, isolated from the uterus of a maiden mare.</title>
        <authorList>
            <person name="Ruckert C."/>
            <person name="Albersmeier A."/>
            <person name="Winkler A."/>
            <person name="Tauch A."/>
        </authorList>
    </citation>
    <scope>NUCLEOTIDE SEQUENCE [LARGE SCALE GENOMIC DNA]</scope>
    <source>
        <strain evidence="3">DSM 45634</strain>
    </source>
</reference>
<dbReference type="EMBL" id="CP011546">
    <property type="protein sequence ID" value="AKK11934.1"/>
    <property type="molecule type" value="Genomic_DNA"/>
</dbReference>
<dbReference type="OrthoDB" id="4419644at2"/>
<dbReference type="Gene3D" id="3.40.960.10">
    <property type="entry name" value="VSR Endonuclease"/>
    <property type="match status" value="1"/>
</dbReference>
<dbReference type="AlphaFoldDB" id="A0A0G3HF54"/>
<dbReference type="SUPFAM" id="SSF52980">
    <property type="entry name" value="Restriction endonuclease-like"/>
    <property type="match status" value="1"/>
</dbReference>
<accession>A0A0G3HF54</accession>
<dbReference type="InterPro" id="IPR025159">
    <property type="entry name" value="AbiEi_N"/>
</dbReference>
<reference evidence="2 3" key="1">
    <citation type="journal article" date="2015" name="Genome Announc.">
        <title>Virulence Factor Genes Detected in the Complete Genome Sequence of Corynebacterium uterequi DSM 45634, Isolated from the Uterus of a Maiden Mare.</title>
        <authorList>
            <person name="Ruckert C."/>
            <person name="Kriete M."/>
            <person name="Jaenicke S."/>
            <person name="Winkler A."/>
            <person name="Tauch A."/>
        </authorList>
    </citation>
    <scope>NUCLEOTIDE SEQUENCE [LARGE SCALE GENOMIC DNA]</scope>
    <source>
        <strain evidence="2 3">DSM 45634</strain>
    </source>
</reference>
<keyword evidence="3" id="KW-1185">Reference proteome</keyword>
<dbReference type="InterPro" id="IPR011335">
    <property type="entry name" value="Restrct_endonuc-II-like"/>
</dbReference>
<protein>
    <recommendedName>
        <fullName evidence="1">AbiEi antitoxin N-terminal domain-containing protein</fullName>
    </recommendedName>
</protein>
<dbReference type="PATRIC" id="fig|1072256.5.peg.1937"/>
<gene>
    <name evidence="2" type="ORF">CUTER_09830</name>
</gene>
<proteinExistence type="predicted"/>
<sequence>MSGKYKKSQHRGLKLAITTAELRSRGWNGRQIAKAVSEGKLFRLYKGVYVAQRPTGRVVLKALSEVKGHVYAAGRTAVELYLGQEPSLPVNVVVARGRSLPHSPYVHARRSRNTRWHYAGDGEKFPAQPMLRALDEALAAGEDRILKKLETLFKGKRGRELLRREFRRAGRVSARLRRLIGMASIGADSELEREVFRPLRADGLKVQQNYWLGGYRFDGLVGQRVLLEVDSYDYHHANDPKRETYDTFIRDRFKANLAQRLGYVVLRFSDADVRFHLGAVLRVVKDTVRTMDHRPVGAATLQPEEQKQVWNWHFGIRQYANA</sequence>
<evidence type="ECO:0000259" key="1">
    <source>
        <dbReference type="Pfam" id="PF13338"/>
    </source>
</evidence>
<dbReference type="RefSeq" id="WP_047260247.1">
    <property type="nucleotide sequence ID" value="NZ_CP011546.1"/>
</dbReference>
<evidence type="ECO:0000313" key="2">
    <source>
        <dbReference type="EMBL" id="AKK11934.1"/>
    </source>
</evidence>
<dbReference type="Proteomes" id="UP000035548">
    <property type="component" value="Chromosome"/>
</dbReference>
<name>A0A0G3HF54_9CORY</name>
<evidence type="ECO:0000313" key="3">
    <source>
        <dbReference type="Proteomes" id="UP000035548"/>
    </source>
</evidence>
<dbReference type="KEGG" id="cut:CUTER_09830"/>